<keyword evidence="1" id="KW-0732">Signal</keyword>
<accession>A0A418MBQ4</accession>
<dbReference type="EMBL" id="QXED01000003">
    <property type="protein sequence ID" value="RIV23812.1"/>
    <property type="molecule type" value="Genomic_DNA"/>
</dbReference>
<dbReference type="RefSeq" id="WP_119668029.1">
    <property type="nucleotide sequence ID" value="NZ_QXED01000003.1"/>
</dbReference>
<gene>
    <name evidence="2" type="ORF">DYU11_12655</name>
</gene>
<comment type="caution">
    <text evidence="2">The sequence shown here is derived from an EMBL/GenBank/DDBJ whole genome shotgun (WGS) entry which is preliminary data.</text>
</comment>
<evidence type="ECO:0000313" key="2">
    <source>
        <dbReference type="EMBL" id="RIV23812.1"/>
    </source>
</evidence>
<evidence type="ECO:0000256" key="1">
    <source>
        <dbReference type="SAM" id="SignalP"/>
    </source>
</evidence>
<evidence type="ECO:0000313" key="3">
    <source>
        <dbReference type="Proteomes" id="UP000283523"/>
    </source>
</evidence>
<proteinExistence type="predicted"/>
<organism evidence="2 3">
    <name type="scientific">Fibrisoma montanum</name>
    <dbReference type="NCBI Taxonomy" id="2305895"/>
    <lineage>
        <taxon>Bacteria</taxon>
        <taxon>Pseudomonadati</taxon>
        <taxon>Bacteroidota</taxon>
        <taxon>Cytophagia</taxon>
        <taxon>Cytophagales</taxon>
        <taxon>Spirosomataceae</taxon>
        <taxon>Fibrisoma</taxon>
    </lineage>
</organism>
<protein>
    <recommendedName>
        <fullName evidence="4">DUF4369 domain-containing protein</fullName>
    </recommendedName>
</protein>
<dbReference type="OrthoDB" id="941845at2"/>
<dbReference type="PROSITE" id="PS51257">
    <property type="entry name" value="PROKAR_LIPOPROTEIN"/>
    <property type="match status" value="1"/>
</dbReference>
<keyword evidence="3" id="KW-1185">Reference proteome</keyword>
<name>A0A418MBQ4_9BACT</name>
<dbReference type="Proteomes" id="UP000283523">
    <property type="component" value="Unassembled WGS sequence"/>
</dbReference>
<dbReference type="AlphaFoldDB" id="A0A418MBQ4"/>
<feature type="signal peptide" evidence="1">
    <location>
        <begin position="1"/>
        <end position="18"/>
    </location>
</feature>
<sequence>MRVLLFSLLLVSSLSCFAQYQPLGPISMWTNGYVVTAENDTIRGRVRVGSTVNDSPAGIVVETTDGKKVKVKGETLRVLAQRIPDFAYSTGSIPRSRDLIVFERVPNPRRNGKLMLLERLTPPGGRVALYFDVSGWKRTVEYSFGNFTLGTNPQDLSYVIVKDNQESLIAKRGDVETVHEKLFGDCPAFIRQYPSAMPRMWNRFGEMVDAYNHLCLQQ</sequence>
<evidence type="ECO:0008006" key="4">
    <source>
        <dbReference type="Google" id="ProtNLM"/>
    </source>
</evidence>
<feature type="chain" id="PRO_5019118162" description="DUF4369 domain-containing protein" evidence="1">
    <location>
        <begin position="19"/>
        <end position="218"/>
    </location>
</feature>
<reference evidence="2 3" key="1">
    <citation type="submission" date="2018-08" db="EMBL/GenBank/DDBJ databases">
        <title>Fibrisoma montanum sp. nov., isolated from Danxia mountain soil.</title>
        <authorList>
            <person name="Huang Y."/>
        </authorList>
    </citation>
    <scope>NUCLEOTIDE SEQUENCE [LARGE SCALE GENOMIC DNA]</scope>
    <source>
        <strain evidence="2 3">HYT19</strain>
    </source>
</reference>